<dbReference type="Proteomes" id="UP000000600">
    <property type="component" value="Unassembled WGS sequence"/>
</dbReference>
<dbReference type="EMBL" id="CT868670">
    <property type="protein sequence ID" value="CAK92780.1"/>
    <property type="molecule type" value="Genomic_DNA"/>
</dbReference>
<dbReference type="KEGG" id="ptm:GSPATT00025515001"/>
<protein>
    <submittedName>
        <fullName evidence="1">Uncharacterized protein</fullName>
    </submittedName>
</protein>
<dbReference type="RefSeq" id="XP_001460177.1">
    <property type="nucleotide sequence ID" value="XM_001460140.1"/>
</dbReference>
<proteinExistence type="predicted"/>
<dbReference type="AlphaFoldDB" id="A0EBW3"/>
<reference evidence="1 2" key="1">
    <citation type="journal article" date="2006" name="Nature">
        <title>Global trends of whole-genome duplications revealed by the ciliate Paramecium tetraurelia.</title>
        <authorList>
            <consortium name="Genoscope"/>
            <person name="Aury J.-M."/>
            <person name="Jaillon O."/>
            <person name="Duret L."/>
            <person name="Noel B."/>
            <person name="Jubin C."/>
            <person name="Porcel B.M."/>
            <person name="Segurens B."/>
            <person name="Daubin V."/>
            <person name="Anthouard V."/>
            <person name="Aiach N."/>
            <person name="Arnaiz O."/>
            <person name="Billaut A."/>
            <person name="Beisson J."/>
            <person name="Blanc I."/>
            <person name="Bouhouche K."/>
            <person name="Camara F."/>
            <person name="Duharcourt S."/>
            <person name="Guigo R."/>
            <person name="Gogendeau D."/>
            <person name="Katinka M."/>
            <person name="Keller A.-M."/>
            <person name="Kissmehl R."/>
            <person name="Klotz C."/>
            <person name="Koll F."/>
            <person name="Le Moue A."/>
            <person name="Lepere C."/>
            <person name="Malinsky S."/>
            <person name="Nowacki M."/>
            <person name="Nowak J.K."/>
            <person name="Plattner H."/>
            <person name="Poulain J."/>
            <person name="Ruiz F."/>
            <person name="Serrano V."/>
            <person name="Zagulski M."/>
            <person name="Dessen P."/>
            <person name="Betermier M."/>
            <person name="Weissenbach J."/>
            <person name="Scarpelli C."/>
            <person name="Schachter V."/>
            <person name="Sperling L."/>
            <person name="Meyer E."/>
            <person name="Cohen J."/>
            <person name="Wincker P."/>
        </authorList>
    </citation>
    <scope>NUCLEOTIDE SEQUENCE [LARGE SCALE GENOMIC DNA]</scope>
    <source>
        <strain evidence="1 2">Stock d4-2</strain>
    </source>
</reference>
<accession>A0EBW3</accession>
<dbReference type="GeneID" id="5045969"/>
<dbReference type="HOGENOM" id="CLU_2854474_0_0_1"/>
<sequence>MCKSKAKGQKCYIIQGYELCITRLRFIQVYTIFSSTAQHFAFFTRRYIKLSLIIVTRIVIKQKLP</sequence>
<organism evidence="1 2">
    <name type="scientific">Paramecium tetraurelia</name>
    <dbReference type="NCBI Taxonomy" id="5888"/>
    <lineage>
        <taxon>Eukaryota</taxon>
        <taxon>Sar</taxon>
        <taxon>Alveolata</taxon>
        <taxon>Ciliophora</taxon>
        <taxon>Intramacronucleata</taxon>
        <taxon>Oligohymenophorea</taxon>
        <taxon>Peniculida</taxon>
        <taxon>Parameciidae</taxon>
        <taxon>Paramecium</taxon>
    </lineage>
</organism>
<evidence type="ECO:0000313" key="2">
    <source>
        <dbReference type="Proteomes" id="UP000000600"/>
    </source>
</evidence>
<name>A0EBW3_PARTE</name>
<gene>
    <name evidence="1" type="ORF">GSPATT00025515001</name>
</gene>
<keyword evidence="2" id="KW-1185">Reference proteome</keyword>
<dbReference type="InParanoid" id="A0EBW3"/>
<evidence type="ECO:0000313" key="1">
    <source>
        <dbReference type="EMBL" id="CAK92780.1"/>
    </source>
</evidence>